<dbReference type="PANTHER" id="PTHR22600:SF57">
    <property type="entry name" value="BETA-N-ACETYLHEXOSAMINIDASE"/>
    <property type="match status" value="1"/>
</dbReference>
<comment type="catalytic activity">
    <reaction evidence="1">
        <text>Hydrolysis of terminal non-reducing N-acetyl-D-hexosamine residues in N-acetyl-beta-D-hexosaminides.</text>
        <dbReference type="EC" id="3.2.1.52"/>
    </reaction>
</comment>
<dbReference type="GO" id="GO:0030203">
    <property type="term" value="P:glycosaminoglycan metabolic process"/>
    <property type="evidence" value="ECO:0007669"/>
    <property type="project" value="TreeGrafter"/>
</dbReference>
<dbReference type="InterPro" id="IPR015882">
    <property type="entry name" value="HEX_bac_N"/>
</dbReference>
<evidence type="ECO:0000313" key="9">
    <source>
        <dbReference type="EMBL" id="GEO03470.1"/>
    </source>
</evidence>
<evidence type="ECO:0000256" key="4">
    <source>
        <dbReference type="ARBA" id="ARBA00022801"/>
    </source>
</evidence>
<dbReference type="PIRSF" id="PIRSF001093">
    <property type="entry name" value="B-hxosamndse_ab_euk"/>
    <property type="match status" value="1"/>
</dbReference>
<evidence type="ECO:0000256" key="2">
    <source>
        <dbReference type="ARBA" id="ARBA00006285"/>
    </source>
</evidence>
<dbReference type="PANTHER" id="PTHR22600">
    <property type="entry name" value="BETA-HEXOSAMINIDASE"/>
    <property type="match status" value="1"/>
</dbReference>
<dbReference type="SUPFAM" id="SSF55545">
    <property type="entry name" value="beta-N-acetylhexosaminidase-like domain"/>
    <property type="match status" value="1"/>
</dbReference>
<dbReference type="Proteomes" id="UP000321532">
    <property type="component" value="Unassembled WGS sequence"/>
</dbReference>
<dbReference type="Gene3D" id="3.30.379.10">
    <property type="entry name" value="Chitobiase/beta-hexosaminidase domain 2-like"/>
    <property type="match status" value="1"/>
</dbReference>
<dbReference type="EC" id="3.2.1.52" evidence="3"/>
<dbReference type="InterPro" id="IPR025705">
    <property type="entry name" value="Beta_hexosaminidase_sua/sub"/>
</dbReference>
<proteinExistence type="inferred from homology"/>
<name>A0A512AUV2_9BACT</name>
<dbReference type="InterPro" id="IPR017853">
    <property type="entry name" value="GH"/>
</dbReference>
<protein>
    <recommendedName>
        <fullName evidence="3">beta-N-acetylhexosaminidase</fullName>
        <ecNumber evidence="3">3.2.1.52</ecNumber>
    </recommendedName>
</protein>
<accession>A0A512AUV2</accession>
<evidence type="ECO:0000256" key="3">
    <source>
        <dbReference type="ARBA" id="ARBA00012663"/>
    </source>
</evidence>
<dbReference type="GO" id="GO:0005975">
    <property type="term" value="P:carbohydrate metabolic process"/>
    <property type="evidence" value="ECO:0007669"/>
    <property type="project" value="InterPro"/>
</dbReference>
<dbReference type="Gene3D" id="3.20.20.80">
    <property type="entry name" value="Glycosidases"/>
    <property type="match status" value="1"/>
</dbReference>
<dbReference type="CDD" id="cd06563">
    <property type="entry name" value="GH20_chitobiase-like"/>
    <property type="match status" value="1"/>
</dbReference>
<evidence type="ECO:0000256" key="1">
    <source>
        <dbReference type="ARBA" id="ARBA00001231"/>
    </source>
</evidence>
<feature type="active site" description="Proton donor" evidence="6">
    <location>
        <position position="240"/>
    </location>
</feature>
<sequence>MTIPILTRQAKNTISLELKKAKNARPEAYYLAINASGTQISAAAPHGVFNGVNSLLQLIRQAPVQAKNITLSGWEITDAPALAWRGVMLDESRFFFGKETVKEILDWMAFYKLNRFHWHLTDTPGWRLEIKSYPRLALVGGVGNHGNPDVPAQYYTQEDIKEIVSYAAERFIEVIPEIDMPGHAAAANRAYPEFSGGGSERYPEFTFNPGKEETYGYLTRILKEVDVLFPAKKIHLGGDEVHFGNKQWQTNQAVQQLMQAQKLPDLKAVEFYFIQRMTDSLSKLNSKILAWDEVVSAALPVKNTIIFWWRHDQPQQLKLALEKGYQTVLCPRIPFYLDFVQDSSHFSGRRWKGDYSSLEKLYNFSTAAFPGIITEKNKNLVAGIQAALWTETISSKKRLEFMLFPRISALAEAAWTPPGSRNFGTFKTRLTKHLELYRQQDIYFYNPLQPASRPEVIDIFENKPIE</sequence>
<dbReference type="EMBL" id="BJYS01000006">
    <property type="protein sequence ID" value="GEO03470.1"/>
    <property type="molecule type" value="Genomic_DNA"/>
</dbReference>
<keyword evidence="4" id="KW-0378">Hydrolase</keyword>
<keyword evidence="10" id="KW-1185">Reference proteome</keyword>
<evidence type="ECO:0000313" key="10">
    <source>
        <dbReference type="Proteomes" id="UP000321532"/>
    </source>
</evidence>
<dbReference type="Pfam" id="PF00728">
    <property type="entry name" value="Glyco_hydro_20"/>
    <property type="match status" value="1"/>
</dbReference>
<feature type="domain" description="Beta-hexosaminidase bacterial type N-terminal" evidence="8">
    <location>
        <begin position="9"/>
        <end position="79"/>
    </location>
</feature>
<comment type="caution">
    <text evidence="9">The sequence shown here is derived from an EMBL/GenBank/DDBJ whole genome shotgun (WGS) entry which is preliminary data.</text>
</comment>
<evidence type="ECO:0000259" key="8">
    <source>
        <dbReference type="Pfam" id="PF02838"/>
    </source>
</evidence>
<feature type="domain" description="Glycoside hydrolase family 20 catalytic" evidence="7">
    <location>
        <begin position="83"/>
        <end position="417"/>
    </location>
</feature>
<dbReference type="GO" id="GO:0004563">
    <property type="term" value="F:beta-N-acetylhexosaminidase activity"/>
    <property type="evidence" value="ECO:0007669"/>
    <property type="project" value="UniProtKB-EC"/>
</dbReference>
<organism evidence="9 10">
    <name type="scientific">Adhaeribacter aerolatus</name>
    <dbReference type="NCBI Taxonomy" id="670289"/>
    <lineage>
        <taxon>Bacteria</taxon>
        <taxon>Pseudomonadati</taxon>
        <taxon>Bacteroidota</taxon>
        <taxon>Cytophagia</taxon>
        <taxon>Cytophagales</taxon>
        <taxon>Hymenobacteraceae</taxon>
        <taxon>Adhaeribacter</taxon>
    </lineage>
</organism>
<evidence type="ECO:0000256" key="5">
    <source>
        <dbReference type="ARBA" id="ARBA00023295"/>
    </source>
</evidence>
<dbReference type="AlphaFoldDB" id="A0A512AUV2"/>
<dbReference type="InterPro" id="IPR015883">
    <property type="entry name" value="Glyco_hydro_20_cat"/>
</dbReference>
<dbReference type="PRINTS" id="PR00738">
    <property type="entry name" value="GLHYDRLASE20"/>
</dbReference>
<evidence type="ECO:0000256" key="6">
    <source>
        <dbReference type="PIRSR" id="PIRSR625705-1"/>
    </source>
</evidence>
<keyword evidence="5" id="KW-0326">Glycosidase</keyword>
<comment type="similarity">
    <text evidence="2">Belongs to the glycosyl hydrolase 20 family.</text>
</comment>
<dbReference type="SUPFAM" id="SSF51445">
    <property type="entry name" value="(Trans)glycosidases"/>
    <property type="match status" value="1"/>
</dbReference>
<dbReference type="GO" id="GO:0016020">
    <property type="term" value="C:membrane"/>
    <property type="evidence" value="ECO:0007669"/>
    <property type="project" value="TreeGrafter"/>
</dbReference>
<evidence type="ECO:0000259" key="7">
    <source>
        <dbReference type="Pfam" id="PF00728"/>
    </source>
</evidence>
<reference evidence="9 10" key="1">
    <citation type="submission" date="2019-07" db="EMBL/GenBank/DDBJ databases">
        <title>Whole genome shotgun sequence of Adhaeribacter aerolatus NBRC 106133.</title>
        <authorList>
            <person name="Hosoyama A."/>
            <person name="Uohara A."/>
            <person name="Ohji S."/>
            <person name="Ichikawa N."/>
        </authorList>
    </citation>
    <scope>NUCLEOTIDE SEQUENCE [LARGE SCALE GENOMIC DNA]</scope>
    <source>
        <strain evidence="9 10">NBRC 106133</strain>
    </source>
</reference>
<dbReference type="InterPro" id="IPR029018">
    <property type="entry name" value="Hex-like_dom2"/>
</dbReference>
<gene>
    <name evidence="9" type="ORF">AAE02nite_11340</name>
</gene>
<dbReference type="Pfam" id="PF02838">
    <property type="entry name" value="Glyco_hydro_20b"/>
    <property type="match status" value="1"/>
</dbReference>